<dbReference type="GeneID" id="65131382"/>
<protein>
    <submittedName>
        <fullName evidence="3">Transcriptional regulator</fullName>
    </submittedName>
</protein>
<evidence type="ECO:0000313" key="3">
    <source>
        <dbReference type="EMBL" id="QOR59917.1"/>
    </source>
</evidence>
<dbReference type="InterPro" id="IPR027417">
    <property type="entry name" value="P-loop_NTPase"/>
</dbReference>
<dbReference type="EMBL" id="MT774404">
    <property type="protein sequence ID" value="QOR59917.1"/>
    <property type="molecule type" value="Genomic_DNA"/>
</dbReference>
<reference evidence="3 4" key="1">
    <citation type="submission" date="2020-07" db="EMBL/GenBank/DDBJ databases">
        <title>Taxonomic proposal: Crassvirales, a new order of highly abundant and diverse bacterial viruses.</title>
        <authorList>
            <person name="Shkoporov A.N."/>
            <person name="Stockdale S.R."/>
            <person name="Guerin E."/>
            <person name="Ross R.P."/>
            <person name="Hill C."/>
        </authorList>
    </citation>
    <scope>NUCLEOTIDE SEQUENCE [LARGE SCALE GENOMIC DNA]</scope>
</reference>
<dbReference type="Pfam" id="PF07728">
    <property type="entry name" value="AAA_5"/>
    <property type="match status" value="1"/>
</dbReference>
<name>A0A7M1RZR9_9CAUD</name>
<dbReference type="Proteomes" id="UP000593725">
    <property type="component" value="Segment"/>
</dbReference>
<dbReference type="SUPFAM" id="SSF52540">
    <property type="entry name" value="P-loop containing nucleoside triphosphate hydrolases"/>
    <property type="match status" value="1"/>
</dbReference>
<evidence type="ECO:0000256" key="1">
    <source>
        <dbReference type="SAM" id="Coils"/>
    </source>
</evidence>
<dbReference type="GO" id="GO:0016887">
    <property type="term" value="F:ATP hydrolysis activity"/>
    <property type="evidence" value="ECO:0007669"/>
    <property type="project" value="InterPro"/>
</dbReference>
<dbReference type="SMART" id="SM00382">
    <property type="entry name" value="AAA"/>
    <property type="match status" value="1"/>
</dbReference>
<dbReference type="PANTHER" id="PTHR42759:SF1">
    <property type="entry name" value="MAGNESIUM-CHELATASE SUBUNIT CHLD"/>
    <property type="match status" value="1"/>
</dbReference>
<dbReference type="InterPro" id="IPR011704">
    <property type="entry name" value="ATPase_dyneun-rel_AAA"/>
</dbReference>
<proteinExistence type="predicted"/>
<evidence type="ECO:0000313" key="4">
    <source>
        <dbReference type="Proteomes" id="UP000593725"/>
    </source>
</evidence>
<dbReference type="InterPro" id="IPR050764">
    <property type="entry name" value="CbbQ/NirQ/NorQ/GpvN"/>
</dbReference>
<evidence type="ECO:0000259" key="2">
    <source>
        <dbReference type="SMART" id="SM00382"/>
    </source>
</evidence>
<accession>A0A7M1RZR9</accession>
<keyword evidence="1" id="KW-0175">Coiled coil</keyword>
<dbReference type="Gene3D" id="3.40.50.300">
    <property type="entry name" value="P-loop containing nucleotide triphosphate hydrolases"/>
    <property type="match status" value="1"/>
</dbReference>
<feature type="coiled-coil region" evidence="1">
    <location>
        <begin position="105"/>
        <end position="135"/>
    </location>
</feature>
<dbReference type="InterPro" id="IPR003593">
    <property type="entry name" value="AAA+_ATPase"/>
</dbReference>
<sequence length="393" mass="45201">MRLSKFINKTFLKKVGKEADIIDSNYTIQNINIKDGHNIKRDELKEGDIVYAAISTTIKENGKKKRLNQRKDIYQLKDSFGKFVFIDYLGNEYKTSLTAIKIVHCISLKQKEAEINELLDKYEKEQIEAERLKYLEDSKNLGFKFTDLEPEDKLRKTIDSGIKNIWMVGPAGCGKSTMARNVATDMNLPYLCISCGIGTSATEFIGYKYPTRESTRFGEFYAKPSIILIDEITALDPAVAQILNAALANDEIETTTGLVHRHPECIIIATSNTFGFGCDRQYVANNQLDASTIDRFIGGIVEVTYSAKYESRYDSEVVEYVRSLRDFISEQNIRKVCSTRMIQAGHNLKYNHFLDWKWRLIINWTDNEKEQLTRWLTDREQTITINYHGKPNL</sequence>
<dbReference type="RefSeq" id="YP_010112890.1">
    <property type="nucleotide sequence ID" value="NC_055897.1"/>
</dbReference>
<feature type="domain" description="AAA+ ATPase" evidence="2">
    <location>
        <begin position="161"/>
        <end position="307"/>
    </location>
</feature>
<dbReference type="GO" id="GO:0005524">
    <property type="term" value="F:ATP binding"/>
    <property type="evidence" value="ECO:0007669"/>
    <property type="project" value="InterPro"/>
</dbReference>
<organism evidence="3 4">
    <name type="scientific">uncultured phage cr114_1</name>
    <dbReference type="NCBI Taxonomy" id="2772088"/>
    <lineage>
        <taxon>Viruses</taxon>
        <taxon>Duplodnaviria</taxon>
        <taxon>Heunggongvirae</taxon>
        <taxon>Uroviricota</taxon>
        <taxon>Caudoviricetes</taxon>
        <taxon>Crassvirales</taxon>
        <taxon>Suoliviridae</taxon>
        <taxon>Uncouvirinae</taxon>
        <taxon>Aurodevirus</taxon>
        <taxon>Aurodevirus intestinalis</taxon>
    </lineage>
</organism>
<dbReference type="PANTHER" id="PTHR42759">
    <property type="entry name" value="MOXR FAMILY PROTEIN"/>
    <property type="match status" value="1"/>
</dbReference>
<keyword evidence="4" id="KW-1185">Reference proteome</keyword>
<dbReference type="KEGG" id="vg:65131382"/>